<dbReference type="PANTHER" id="PTHR10615">
    <property type="entry name" value="HISTONE ACETYLTRANSFERASE"/>
    <property type="match status" value="1"/>
</dbReference>
<evidence type="ECO:0000256" key="14">
    <source>
        <dbReference type="ARBA" id="ARBA00047752"/>
    </source>
</evidence>
<evidence type="ECO:0000256" key="1">
    <source>
        <dbReference type="ARBA" id="ARBA00004123"/>
    </source>
</evidence>
<evidence type="ECO:0000313" key="21">
    <source>
        <dbReference type="Proteomes" id="UP000193560"/>
    </source>
</evidence>
<dbReference type="InterPro" id="IPR002717">
    <property type="entry name" value="HAT_MYST-type"/>
</dbReference>
<dbReference type="GO" id="GO:0008270">
    <property type="term" value="F:zinc ion binding"/>
    <property type="evidence" value="ECO:0007669"/>
    <property type="project" value="UniProtKB-KW"/>
</dbReference>
<dbReference type="GO" id="GO:0035267">
    <property type="term" value="C:NuA4 histone acetyltransferase complex"/>
    <property type="evidence" value="ECO:0007669"/>
    <property type="project" value="TreeGrafter"/>
</dbReference>
<evidence type="ECO:0000256" key="5">
    <source>
        <dbReference type="ARBA" id="ARBA00022723"/>
    </source>
</evidence>
<evidence type="ECO:0000256" key="7">
    <source>
        <dbReference type="ARBA" id="ARBA00022833"/>
    </source>
</evidence>
<keyword evidence="12 20" id="KW-0012">Acyltransferase</keyword>
<evidence type="ECO:0000256" key="13">
    <source>
        <dbReference type="ARBA" id="ARBA00047557"/>
    </source>
</evidence>
<organism evidence="20 21">
    <name type="scientific">Absidia repens</name>
    <dbReference type="NCBI Taxonomy" id="90262"/>
    <lineage>
        <taxon>Eukaryota</taxon>
        <taxon>Fungi</taxon>
        <taxon>Fungi incertae sedis</taxon>
        <taxon>Mucoromycota</taxon>
        <taxon>Mucoromycotina</taxon>
        <taxon>Mucoromycetes</taxon>
        <taxon>Mucorales</taxon>
        <taxon>Cunninghamellaceae</taxon>
        <taxon>Absidia</taxon>
    </lineage>
</organism>
<comment type="catalytic activity">
    <reaction evidence="15">
        <text>L-lysyl-[protein] + acetyl-CoA = N(6)-acetyl-L-lysyl-[protein] + CoA + H(+)</text>
        <dbReference type="Rhea" id="RHEA:45948"/>
        <dbReference type="Rhea" id="RHEA-COMP:9752"/>
        <dbReference type="Rhea" id="RHEA-COMP:10731"/>
        <dbReference type="ChEBI" id="CHEBI:15378"/>
        <dbReference type="ChEBI" id="CHEBI:29969"/>
        <dbReference type="ChEBI" id="CHEBI:57287"/>
        <dbReference type="ChEBI" id="CHEBI:57288"/>
        <dbReference type="ChEBI" id="CHEBI:61930"/>
    </reaction>
    <physiologicalReaction direction="left-to-right" evidence="15">
        <dbReference type="Rhea" id="RHEA:45949"/>
    </physiologicalReaction>
</comment>
<comment type="similarity">
    <text evidence="2">Belongs to the MYST (SAS/MOZ) family.</text>
</comment>
<dbReference type="Gene3D" id="3.30.60.60">
    <property type="entry name" value="N-acetyl transferase-like"/>
    <property type="match status" value="1"/>
</dbReference>
<dbReference type="EMBL" id="MCGE01000004">
    <property type="protein sequence ID" value="ORZ22327.1"/>
    <property type="molecule type" value="Genomic_DNA"/>
</dbReference>
<dbReference type="STRING" id="90262.A0A1X2IU67"/>
<dbReference type="FunFam" id="3.40.630.30:FF:000002">
    <property type="entry name" value="Histone acetyltransferase"/>
    <property type="match status" value="1"/>
</dbReference>
<feature type="active site" description="Proton donor/acceptor" evidence="17">
    <location>
        <position position="255"/>
    </location>
</feature>
<accession>A0A1X2IU67</accession>
<dbReference type="FunFam" id="3.30.60.60:FF:000001">
    <property type="entry name" value="Histone acetyltransferase"/>
    <property type="match status" value="1"/>
</dbReference>
<dbReference type="Proteomes" id="UP000193560">
    <property type="component" value="Unassembled WGS sequence"/>
</dbReference>
<comment type="catalytic activity">
    <reaction evidence="16">
        <text>L-lysyl-[histone] + acetyl-CoA = N(6)-acetyl-L-lysyl-[histone] + CoA + H(+)</text>
        <dbReference type="Rhea" id="RHEA:21992"/>
        <dbReference type="Rhea" id="RHEA-COMP:9845"/>
        <dbReference type="Rhea" id="RHEA-COMP:11338"/>
        <dbReference type="ChEBI" id="CHEBI:15378"/>
        <dbReference type="ChEBI" id="CHEBI:29969"/>
        <dbReference type="ChEBI" id="CHEBI:57287"/>
        <dbReference type="ChEBI" id="CHEBI:57288"/>
        <dbReference type="ChEBI" id="CHEBI:61930"/>
        <dbReference type="EC" id="2.3.1.48"/>
    </reaction>
    <physiologicalReaction direction="left-to-right" evidence="16">
        <dbReference type="Rhea" id="RHEA:21993"/>
    </physiologicalReaction>
</comment>
<evidence type="ECO:0000256" key="11">
    <source>
        <dbReference type="ARBA" id="ARBA00023242"/>
    </source>
</evidence>
<keyword evidence="4 20" id="KW-0808">Transferase</keyword>
<dbReference type="OrthoDB" id="787137at2759"/>
<evidence type="ECO:0000256" key="10">
    <source>
        <dbReference type="ARBA" id="ARBA00023163"/>
    </source>
</evidence>
<dbReference type="PANTHER" id="PTHR10615:SF219">
    <property type="entry name" value="HISTONE ACETYLTRANSFERASE KAT5"/>
    <property type="match status" value="1"/>
</dbReference>
<evidence type="ECO:0000259" key="19">
    <source>
        <dbReference type="PROSITE" id="PS51726"/>
    </source>
</evidence>
<evidence type="ECO:0000256" key="4">
    <source>
        <dbReference type="ARBA" id="ARBA00022679"/>
    </source>
</evidence>
<keyword evidence="9" id="KW-0805">Transcription regulation</keyword>
<dbReference type="GO" id="GO:0106226">
    <property type="term" value="F:peptide 2-hydroxyisobutyryltransferase activity"/>
    <property type="evidence" value="ECO:0007669"/>
    <property type="project" value="RHEA"/>
</dbReference>
<evidence type="ECO:0000256" key="6">
    <source>
        <dbReference type="ARBA" id="ARBA00022771"/>
    </source>
</evidence>
<dbReference type="EC" id="2.3.1.48" evidence="3"/>
<gene>
    <name evidence="20" type="ORF">BCR42DRAFT_405952</name>
</gene>
<keyword evidence="21" id="KW-1185">Reference proteome</keyword>
<keyword evidence="5" id="KW-0479">Metal-binding</keyword>
<sequence>MLNKDISSNKSDTADPVSLVRSKQSKTESPTSSQLSRKRTRGSSPGRVFPSSRLHERQQPKPSTRARSPPLSDTAMIRPRNVEKLVYGRYEIDAWYYSPYPSEFGTVIKRLYVCDTCLRYMKDDGQLSDHKVHCRKRKPPGTVVYATDTVKIYEIDGRDHKMYCQNLCLMAKLFLDHKTLYYDVEGFKFYVVTEHEQKTKDIMVGYFSKEKISYDNYNLACIMTLPSHQRKGYGRLLIEWSYEMSRREGIIGSPEKPLSTLGLLGYHSYWSSIILEVLKSLPKSSQITIASLCQETRLKEEDVISTLSRLGLLRYWKQEHIQAAPSPPSNSHSNPAHTLFFDYPVPSPVVIHIEPNMIEHTIETNHIRFTRHLDPNSILL</sequence>
<comment type="catalytic activity">
    <reaction evidence="14">
        <text>(2E)-butenoyl-CoA + L-lysyl-[protein] = N(6)-(2E)-butenoyl-L-lysyl-[protein] + CoA + H(+)</text>
        <dbReference type="Rhea" id="RHEA:53908"/>
        <dbReference type="Rhea" id="RHEA-COMP:9752"/>
        <dbReference type="Rhea" id="RHEA-COMP:13707"/>
        <dbReference type="ChEBI" id="CHEBI:15378"/>
        <dbReference type="ChEBI" id="CHEBI:29969"/>
        <dbReference type="ChEBI" id="CHEBI:57287"/>
        <dbReference type="ChEBI" id="CHEBI:57332"/>
        <dbReference type="ChEBI" id="CHEBI:137954"/>
    </reaction>
    <physiologicalReaction direction="left-to-right" evidence="14">
        <dbReference type="Rhea" id="RHEA:53909"/>
    </physiologicalReaction>
</comment>
<keyword evidence="6" id="KW-0863">Zinc-finger</keyword>
<proteinExistence type="inferred from homology"/>
<feature type="compositionally biased region" description="Polar residues" evidence="18">
    <location>
        <begin position="1"/>
        <end position="11"/>
    </location>
</feature>
<dbReference type="InterPro" id="IPR040706">
    <property type="entry name" value="Zf-MYST"/>
</dbReference>
<dbReference type="SUPFAM" id="SSF55729">
    <property type="entry name" value="Acyl-CoA N-acyltransferases (Nat)"/>
    <property type="match status" value="1"/>
</dbReference>
<evidence type="ECO:0000256" key="15">
    <source>
        <dbReference type="ARBA" id="ARBA00047787"/>
    </source>
</evidence>
<evidence type="ECO:0000256" key="18">
    <source>
        <dbReference type="SAM" id="MobiDB-lite"/>
    </source>
</evidence>
<feature type="domain" description="MYST-type HAT" evidence="19">
    <location>
        <begin position="77"/>
        <end position="380"/>
    </location>
</feature>
<evidence type="ECO:0000256" key="16">
    <source>
        <dbReference type="ARBA" id="ARBA00048940"/>
    </source>
</evidence>
<dbReference type="GO" id="GO:0005634">
    <property type="term" value="C:nucleus"/>
    <property type="evidence" value="ECO:0007669"/>
    <property type="project" value="UniProtKB-SubCell"/>
</dbReference>
<dbReference type="GO" id="GO:0006355">
    <property type="term" value="P:regulation of DNA-templated transcription"/>
    <property type="evidence" value="ECO:0007669"/>
    <property type="project" value="InterPro"/>
</dbReference>
<dbReference type="Gene3D" id="1.10.10.10">
    <property type="entry name" value="Winged helix-like DNA-binding domain superfamily/Winged helix DNA-binding domain"/>
    <property type="match status" value="1"/>
</dbReference>
<dbReference type="InterPro" id="IPR050603">
    <property type="entry name" value="MYST_HAT"/>
</dbReference>
<dbReference type="GO" id="GO:0140064">
    <property type="term" value="F:peptide crotonyltransferase activity"/>
    <property type="evidence" value="ECO:0007669"/>
    <property type="project" value="RHEA"/>
</dbReference>
<dbReference type="CDD" id="cd04301">
    <property type="entry name" value="NAT_SF"/>
    <property type="match status" value="1"/>
</dbReference>
<keyword evidence="7" id="KW-0862">Zinc</keyword>
<keyword evidence="11" id="KW-0539">Nucleus</keyword>
<evidence type="ECO:0000256" key="9">
    <source>
        <dbReference type="ARBA" id="ARBA00023015"/>
    </source>
</evidence>
<keyword evidence="8" id="KW-0007">Acetylation</keyword>
<dbReference type="GO" id="GO:0046972">
    <property type="term" value="F:histone H4K16 acetyltransferase activity"/>
    <property type="evidence" value="ECO:0007669"/>
    <property type="project" value="TreeGrafter"/>
</dbReference>
<dbReference type="InterPro" id="IPR016181">
    <property type="entry name" value="Acyl_CoA_acyltransferase"/>
</dbReference>
<protein>
    <recommendedName>
        <fullName evidence="3">histone acetyltransferase</fullName>
        <ecNumber evidence="3">2.3.1.48</ecNumber>
    </recommendedName>
</protein>
<comment type="catalytic activity">
    <reaction evidence="13">
        <text>2-hydroxyisobutanoyl-CoA + L-lysyl-[protein] = N(6)-(2-hydroxyisobutanoyl)-L-lysyl-[protein] + CoA + H(+)</text>
        <dbReference type="Rhea" id="RHEA:24180"/>
        <dbReference type="Rhea" id="RHEA-COMP:9752"/>
        <dbReference type="Rhea" id="RHEA-COMP:15921"/>
        <dbReference type="ChEBI" id="CHEBI:15378"/>
        <dbReference type="ChEBI" id="CHEBI:29969"/>
        <dbReference type="ChEBI" id="CHEBI:57287"/>
        <dbReference type="ChEBI" id="CHEBI:131780"/>
        <dbReference type="ChEBI" id="CHEBI:144968"/>
    </reaction>
    <physiologicalReaction direction="left-to-right" evidence="13">
        <dbReference type="Rhea" id="RHEA:24181"/>
    </physiologicalReaction>
</comment>
<evidence type="ECO:0000256" key="17">
    <source>
        <dbReference type="PIRSR" id="PIRSR602717-51"/>
    </source>
</evidence>
<name>A0A1X2IU67_9FUNG</name>
<evidence type="ECO:0000256" key="8">
    <source>
        <dbReference type="ARBA" id="ARBA00022990"/>
    </source>
</evidence>
<feature type="region of interest" description="Disordered" evidence="18">
    <location>
        <begin position="1"/>
        <end position="75"/>
    </location>
</feature>
<evidence type="ECO:0000313" key="20">
    <source>
        <dbReference type="EMBL" id="ORZ22327.1"/>
    </source>
</evidence>
<keyword evidence="10" id="KW-0804">Transcription</keyword>
<evidence type="ECO:0000256" key="2">
    <source>
        <dbReference type="ARBA" id="ARBA00010107"/>
    </source>
</evidence>
<dbReference type="Pfam" id="PF17772">
    <property type="entry name" value="zf-MYST"/>
    <property type="match status" value="1"/>
</dbReference>
<comment type="subcellular location">
    <subcellularLocation>
        <location evidence="1">Nucleus</location>
    </subcellularLocation>
</comment>
<evidence type="ECO:0000256" key="3">
    <source>
        <dbReference type="ARBA" id="ARBA00013184"/>
    </source>
</evidence>
<dbReference type="Gene3D" id="3.40.630.30">
    <property type="match status" value="1"/>
</dbReference>
<dbReference type="AlphaFoldDB" id="A0A1X2IU67"/>
<dbReference type="PROSITE" id="PS51726">
    <property type="entry name" value="MYST_HAT"/>
    <property type="match status" value="1"/>
</dbReference>
<comment type="caution">
    <text evidence="20">The sequence shown here is derived from an EMBL/GenBank/DDBJ whole genome shotgun (WGS) entry which is preliminary data.</text>
</comment>
<reference evidence="20 21" key="1">
    <citation type="submission" date="2016-07" db="EMBL/GenBank/DDBJ databases">
        <title>Pervasive Adenine N6-methylation of Active Genes in Fungi.</title>
        <authorList>
            <consortium name="DOE Joint Genome Institute"/>
            <person name="Mondo S.J."/>
            <person name="Dannebaum R.O."/>
            <person name="Kuo R.C."/>
            <person name="Labutti K."/>
            <person name="Haridas S."/>
            <person name="Kuo A."/>
            <person name="Salamov A."/>
            <person name="Ahrendt S.R."/>
            <person name="Lipzen A."/>
            <person name="Sullivan W."/>
            <person name="Andreopoulos W.B."/>
            <person name="Clum A."/>
            <person name="Lindquist E."/>
            <person name="Daum C."/>
            <person name="Ramamoorthy G.K."/>
            <person name="Gryganskyi A."/>
            <person name="Culley D."/>
            <person name="Magnuson J.K."/>
            <person name="James T.Y."/>
            <person name="O'Malley M.A."/>
            <person name="Stajich J.E."/>
            <person name="Spatafora J.W."/>
            <person name="Visel A."/>
            <person name="Grigoriev I.V."/>
        </authorList>
    </citation>
    <scope>NUCLEOTIDE SEQUENCE [LARGE SCALE GENOMIC DNA]</scope>
    <source>
        <strain evidence="20 21">NRRL 1336</strain>
    </source>
</reference>
<evidence type="ECO:0000256" key="12">
    <source>
        <dbReference type="ARBA" id="ARBA00023315"/>
    </source>
</evidence>
<dbReference type="Pfam" id="PF01853">
    <property type="entry name" value="MOZ_SAS"/>
    <property type="match status" value="1"/>
</dbReference>
<dbReference type="InterPro" id="IPR036388">
    <property type="entry name" value="WH-like_DNA-bd_sf"/>
</dbReference>